<reference evidence="1" key="1">
    <citation type="submission" date="2021-06" db="EMBL/GenBank/DDBJ databases">
        <authorList>
            <person name="Kallberg Y."/>
            <person name="Tangrot J."/>
            <person name="Rosling A."/>
        </authorList>
    </citation>
    <scope>NUCLEOTIDE SEQUENCE</scope>
    <source>
        <strain evidence="1">MA461A</strain>
    </source>
</reference>
<protein>
    <submittedName>
        <fullName evidence="1">26066_t:CDS:1</fullName>
    </submittedName>
</protein>
<evidence type="ECO:0000313" key="2">
    <source>
        <dbReference type="Proteomes" id="UP000789920"/>
    </source>
</evidence>
<dbReference type="Proteomes" id="UP000789920">
    <property type="component" value="Unassembled WGS sequence"/>
</dbReference>
<keyword evidence="2" id="KW-1185">Reference proteome</keyword>
<accession>A0ACA9RCI8</accession>
<name>A0ACA9RCI8_9GLOM</name>
<dbReference type="EMBL" id="CAJVQC010047873">
    <property type="protein sequence ID" value="CAG8785378.1"/>
    <property type="molecule type" value="Genomic_DNA"/>
</dbReference>
<comment type="caution">
    <text evidence="1">The sequence shown here is derived from an EMBL/GenBank/DDBJ whole genome shotgun (WGS) entry which is preliminary data.</text>
</comment>
<gene>
    <name evidence="1" type="ORF">RPERSI_LOCUS18211</name>
</gene>
<sequence length="146" mass="16508">MPFGVEKALYRGARRYPMTSKRGHNYYKGTGSGAMGWHTKKGGYKIDLKKVRTYVVPDLSDCKYKPYVEPDARKGIKYDLSPGKYLELLRESLGIISKPKTDDTTMTTESSIAISPGEPKEQIEGTSAKTEPEQKTEKVYERESLF</sequence>
<organism evidence="1 2">
    <name type="scientific">Racocetra persica</name>
    <dbReference type="NCBI Taxonomy" id="160502"/>
    <lineage>
        <taxon>Eukaryota</taxon>
        <taxon>Fungi</taxon>
        <taxon>Fungi incertae sedis</taxon>
        <taxon>Mucoromycota</taxon>
        <taxon>Glomeromycotina</taxon>
        <taxon>Glomeromycetes</taxon>
        <taxon>Diversisporales</taxon>
        <taxon>Gigasporaceae</taxon>
        <taxon>Racocetra</taxon>
    </lineage>
</organism>
<proteinExistence type="predicted"/>
<evidence type="ECO:0000313" key="1">
    <source>
        <dbReference type="EMBL" id="CAG8785378.1"/>
    </source>
</evidence>